<dbReference type="GeneID" id="28974837"/>
<name>A0A194S242_RHOGW</name>
<evidence type="ECO:0000313" key="3">
    <source>
        <dbReference type="Proteomes" id="UP000053890"/>
    </source>
</evidence>
<reference evidence="2 3" key="1">
    <citation type="journal article" date="2015" name="Front. Microbiol.">
        <title>Genome sequence of the plant growth promoting endophytic yeast Rhodotorula graminis WP1.</title>
        <authorList>
            <person name="Firrincieli A."/>
            <person name="Otillar R."/>
            <person name="Salamov A."/>
            <person name="Schmutz J."/>
            <person name="Khan Z."/>
            <person name="Redman R.S."/>
            <person name="Fleck N.D."/>
            <person name="Lindquist E."/>
            <person name="Grigoriev I.V."/>
            <person name="Doty S.L."/>
        </authorList>
    </citation>
    <scope>NUCLEOTIDE SEQUENCE [LARGE SCALE GENOMIC DNA]</scope>
    <source>
        <strain evidence="2 3">WP1</strain>
    </source>
</reference>
<feature type="compositionally biased region" description="Basic and acidic residues" evidence="1">
    <location>
        <begin position="184"/>
        <end position="193"/>
    </location>
</feature>
<sequence length="315" mass="33597">MRCPSHALLVAPRPLRPVTAFDSSTWAPNGGDWPMHTAFDCFPDILTRRHVIARPSRSTRRGHVDDERVSTAPALDRHERMAASRATARTVVVEVDEEDDGVKVKAGDGALLAVLARSSRSASAAVVGSGEGSMRSGRRSFRPSLGSIHERSAAEHELGEEEHEAVEGTGSSEGSESQTASVSSRDEQARSDAEEVDVTPATSLALDSPPFWTDSPSFPAPSPPPAPVVSCPHFPVPLLALHPTPSPNATRPPRGPLRTLVNRLSGLSAQVRRRAASAGPSGEAARPAKASRGVWFVVEVEQVATSEPCRTEERR</sequence>
<keyword evidence="3" id="KW-1185">Reference proteome</keyword>
<proteinExistence type="predicted"/>
<accession>A0A194S242</accession>
<feature type="compositionally biased region" description="Low complexity" evidence="1">
    <location>
        <begin position="167"/>
        <end position="183"/>
    </location>
</feature>
<feature type="region of interest" description="Disordered" evidence="1">
    <location>
        <begin position="122"/>
        <end position="225"/>
    </location>
</feature>
<dbReference type="AlphaFoldDB" id="A0A194S242"/>
<evidence type="ECO:0000313" key="2">
    <source>
        <dbReference type="EMBL" id="KPV74803.1"/>
    </source>
</evidence>
<dbReference type="Proteomes" id="UP000053890">
    <property type="component" value="Unassembled WGS sequence"/>
</dbReference>
<organism evidence="2 3">
    <name type="scientific">Rhodotorula graminis (strain WP1)</name>
    <dbReference type="NCBI Taxonomy" id="578459"/>
    <lineage>
        <taxon>Eukaryota</taxon>
        <taxon>Fungi</taxon>
        <taxon>Dikarya</taxon>
        <taxon>Basidiomycota</taxon>
        <taxon>Pucciniomycotina</taxon>
        <taxon>Microbotryomycetes</taxon>
        <taxon>Sporidiobolales</taxon>
        <taxon>Sporidiobolaceae</taxon>
        <taxon>Rhodotorula</taxon>
    </lineage>
</organism>
<gene>
    <name evidence="2" type="ORF">RHOBADRAFT_44325</name>
</gene>
<protein>
    <submittedName>
        <fullName evidence="2">Uncharacterized protein</fullName>
    </submittedName>
</protein>
<feature type="compositionally biased region" description="Low complexity" evidence="1">
    <location>
        <begin position="122"/>
        <end position="135"/>
    </location>
</feature>
<dbReference type="EMBL" id="KQ474079">
    <property type="protein sequence ID" value="KPV74803.1"/>
    <property type="molecule type" value="Genomic_DNA"/>
</dbReference>
<dbReference type="RefSeq" id="XP_018270852.1">
    <property type="nucleotide sequence ID" value="XM_018414389.1"/>
</dbReference>
<evidence type="ECO:0000256" key="1">
    <source>
        <dbReference type="SAM" id="MobiDB-lite"/>
    </source>
</evidence>
<feature type="compositionally biased region" description="Basic and acidic residues" evidence="1">
    <location>
        <begin position="148"/>
        <end position="157"/>
    </location>
</feature>